<dbReference type="PANTHER" id="PTHR10815:SF5">
    <property type="entry name" value="METHYLATED-DNA--PROTEIN-CYSTEINE METHYLTRANSFERASE"/>
    <property type="match status" value="1"/>
</dbReference>
<keyword evidence="3 9" id="KW-0963">Cytoplasm</keyword>
<dbReference type="GO" id="GO:0003908">
    <property type="term" value="F:methylated-DNA-[protein]-cysteine S-methyltransferase activity"/>
    <property type="evidence" value="ECO:0007669"/>
    <property type="project" value="UniProtKB-UniRule"/>
</dbReference>
<dbReference type="Proteomes" id="UP000249828">
    <property type="component" value="Unassembled WGS sequence"/>
</dbReference>
<dbReference type="GO" id="GO:0005737">
    <property type="term" value="C:cytoplasm"/>
    <property type="evidence" value="ECO:0007669"/>
    <property type="project" value="UniProtKB-SubCell"/>
</dbReference>
<comment type="subcellular location">
    <subcellularLocation>
        <location evidence="9">Cytoplasm</location>
    </subcellularLocation>
</comment>
<dbReference type="Pfam" id="PF01035">
    <property type="entry name" value="DNA_binding_1"/>
    <property type="match status" value="1"/>
</dbReference>
<dbReference type="InterPro" id="IPR036388">
    <property type="entry name" value="WH-like_DNA-bd_sf"/>
</dbReference>
<evidence type="ECO:0000259" key="10">
    <source>
        <dbReference type="Pfam" id="PF01035"/>
    </source>
</evidence>
<dbReference type="AlphaFoldDB" id="A0A2W3ZD78"/>
<evidence type="ECO:0000313" key="12">
    <source>
        <dbReference type="EMBL" id="PZL75220.1"/>
    </source>
</evidence>
<dbReference type="Gene3D" id="1.10.10.10">
    <property type="entry name" value="Winged helix-like DNA-binding domain superfamily/Winged helix DNA-binding domain"/>
    <property type="match status" value="1"/>
</dbReference>
<name>A0A2W3ZD78_9ENTE</name>
<dbReference type="EMBL" id="PIEU01000046">
    <property type="protein sequence ID" value="PZL75220.1"/>
    <property type="molecule type" value="Genomic_DNA"/>
</dbReference>
<evidence type="ECO:0000256" key="2">
    <source>
        <dbReference type="ARBA" id="ARBA00008711"/>
    </source>
</evidence>
<dbReference type="STRING" id="1077675.BCR22_13880"/>
<dbReference type="InterPro" id="IPR001497">
    <property type="entry name" value="MethylDNA_cys_MeTrfase_AS"/>
</dbReference>
<evidence type="ECO:0000256" key="7">
    <source>
        <dbReference type="ARBA" id="ARBA00023204"/>
    </source>
</evidence>
<evidence type="ECO:0000256" key="3">
    <source>
        <dbReference type="ARBA" id="ARBA00022490"/>
    </source>
</evidence>
<evidence type="ECO:0000256" key="6">
    <source>
        <dbReference type="ARBA" id="ARBA00022763"/>
    </source>
</evidence>
<dbReference type="SUPFAM" id="SSF53155">
    <property type="entry name" value="Methylated DNA-protein cysteine methyltransferase domain"/>
    <property type="match status" value="1"/>
</dbReference>
<comment type="miscellaneous">
    <text evidence="9">This enzyme catalyzes only one turnover and therefore is not strictly catalytic. According to one definition, an enzyme is a biocatalyst that acts repeatedly and over many reaction cycles.</text>
</comment>
<gene>
    <name evidence="12" type="ORF">CI088_05660</name>
</gene>
<dbReference type="GO" id="GO:0006307">
    <property type="term" value="P:DNA alkylation repair"/>
    <property type="evidence" value="ECO:0007669"/>
    <property type="project" value="UniProtKB-UniRule"/>
</dbReference>
<evidence type="ECO:0000256" key="9">
    <source>
        <dbReference type="HAMAP-Rule" id="MF_00772"/>
    </source>
</evidence>
<dbReference type="FunFam" id="1.10.10.10:FF:000214">
    <property type="entry name" value="Methylated-DNA--protein-cysteine methyltransferase"/>
    <property type="match status" value="1"/>
</dbReference>
<dbReference type="CDD" id="cd06445">
    <property type="entry name" value="ATase"/>
    <property type="match status" value="1"/>
</dbReference>
<comment type="catalytic activity">
    <reaction evidence="1 9">
        <text>a 4-O-methyl-thymidine in DNA + L-cysteinyl-[protein] = a thymidine in DNA + S-methyl-L-cysteinyl-[protein]</text>
        <dbReference type="Rhea" id="RHEA:53428"/>
        <dbReference type="Rhea" id="RHEA-COMP:10131"/>
        <dbReference type="Rhea" id="RHEA-COMP:10132"/>
        <dbReference type="Rhea" id="RHEA-COMP:13555"/>
        <dbReference type="Rhea" id="RHEA-COMP:13556"/>
        <dbReference type="ChEBI" id="CHEBI:29950"/>
        <dbReference type="ChEBI" id="CHEBI:82612"/>
        <dbReference type="ChEBI" id="CHEBI:137386"/>
        <dbReference type="ChEBI" id="CHEBI:137387"/>
        <dbReference type="EC" id="2.1.1.63"/>
    </reaction>
</comment>
<dbReference type="EC" id="2.1.1.63" evidence="9"/>
<keyword evidence="4 9" id="KW-0489">Methyltransferase</keyword>
<keyword evidence="13" id="KW-1185">Reference proteome</keyword>
<comment type="catalytic activity">
    <reaction evidence="8 9">
        <text>a 6-O-methyl-2'-deoxyguanosine in DNA + L-cysteinyl-[protein] = S-methyl-L-cysteinyl-[protein] + a 2'-deoxyguanosine in DNA</text>
        <dbReference type="Rhea" id="RHEA:24000"/>
        <dbReference type="Rhea" id="RHEA-COMP:10131"/>
        <dbReference type="Rhea" id="RHEA-COMP:10132"/>
        <dbReference type="Rhea" id="RHEA-COMP:11367"/>
        <dbReference type="Rhea" id="RHEA-COMP:11368"/>
        <dbReference type="ChEBI" id="CHEBI:29950"/>
        <dbReference type="ChEBI" id="CHEBI:82612"/>
        <dbReference type="ChEBI" id="CHEBI:85445"/>
        <dbReference type="ChEBI" id="CHEBI:85448"/>
        <dbReference type="EC" id="2.1.1.63"/>
    </reaction>
</comment>
<dbReference type="Pfam" id="PF02870">
    <property type="entry name" value="Methyltransf_1N"/>
    <property type="match status" value="1"/>
</dbReference>
<dbReference type="HAMAP" id="MF_00772">
    <property type="entry name" value="OGT"/>
    <property type="match status" value="1"/>
</dbReference>
<dbReference type="Gene3D" id="3.30.160.70">
    <property type="entry name" value="Methylated DNA-protein cysteine methyltransferase domain"/>
    <property type="match status" value="1"/>
</dbReference>
<evidence type="ECO:0000256" key="5">
    <source>
        <dbReference type="ARBA" id="ARBA00022679"/>
    </source>
</evidence>
<sequence length="156" mass="17456">MKINVPFGTIWLDADDEGLSTVSFFEIPNHKTNHYTELAAKELTEYFAGKRKRFSIPLSVHSGTVFQRRVWHALSLIPFGETRSYQEIAQAIESPKAVRAIGQANSKNPLPIIVPCHRVIGKNGALTGYLGSSEQEGLSIKKFLLHMENVSLDKFD</sequence>
<dbReference type="PROSITE" id="PS00374">
    <property type="entry name" value="MGMT"/>
    <property type="match status" value="1"/>
</dbReference>
<keyword evidence="7 9" id="KW-0234">DNA repair</keyword>
<comment type="similarity">
    <text evidence="2 9">Belongs to the MGMT family.</text>
</comment>
<feature type="domain" description="Methylguanine DNA methyltransferase ribonuclease-like" evidence="11">
    <location>
        <begin position="3"/>
        <end position="59"/>
    </location>
</feature>
<evidence type="ECO:0000256" key="8">
    <source>
        <dbReference type="ARBA" id="ARBA00049348"/>
    </source>
</evidence>
<dbReference type="InterPro" id="IPR014048">
    <property type="entry name" value="MethylDNA_cys_MeTrfase_DNA-bd"/>
</dbReference>
<dbReference type="RefSeq" id="WP_111247483.1">
    <property type="nucleotide sequence ID" value="NZ_PIEU01000046.1"/>
</dbReference>
<evidence type="ECO:0000256" key="4">
    <source>
        <dbReference type="ARBA" id="ARBA00022603"/>
    </source>
</evidence>
<evidence type="ECO:0000256" key="1">
    <source>
        <dbReference type="ARBA" id="ARBA00001286"/>
    </source>
</evidence>
<dbReference type="SUPFAM" id="SSF46767">
    <property type="entry name" value="Methylated DNA-protein cysteine methyltransferase, C-terminal domain"/>
    <property type="match status" value="1"/>
</dbReference>
<comment type="function">
    <text evidence="9">Involved in the cellular defense against the biological effects of O6-methylguanine (O6-MeG) and O4-methylthymine (O4-MeT) in DNA. Repairs the methylated nucleobase in DNA by stoichiometrically transferring the methyl group to a cysteine residue in the enzyme. This is a suicide reaction: the enzyme is irreversibly inactivated.</text>
</comment>
<dbReference type="InterPro" id="IPR008332">
    <property type="entry name" value="MethylG_MeTrfase_N"/>
</dbReference>
<dbReference type="GO" id="GO:0032259">
    <property type="term" value="P:methylation"/>
    <property type="evidence" value="ECO:0007669"/>
    <property type="project" value="UniProtKB-KW"/>
</dbReference>
<dbReference type="InterPro" id="IPR036631">
    <property type="entry name" value="MGMT_N_sf"/>
</dbReference>
<reference evidence="12 13" key="1">
    <citation type="submission" date="2017-11" db="EMBL/GenBank/DDBJ databases">
        <title>Draft genome sequence of Enterococcus plantarum TRW2 strain isolated from lettuce.</title>
        <authorList>
            <person name="Kim E.B."/>
            <person name="Marco M.L."/>
            <person name="Williams T.R."/>
            <person name="You I.H."/>
        </authorList>
    </citation>
    <scope>NUCLEOTIDE SEQUENCE [LARGE SCALE GENOMIC DNA]</scope>
    <source>
        <strain evidence="12 13">TRW2</strain>
    </source>
</reference>
<dbReference type="InterPro" id="IPR036217">
    <property type="entry name" value="MethylDNA_cys_MeTrfase_DNAb"/>
</dbReference>
<keyword evidence="5 9" id="KW-0808">Transferase</keyword>
<dbReference type="NCBIfam" id="TIGR00589">
    <property type="entry name" value="ogt"/>
    <property type="match status" value="1"/>
</dbReference>
<feature type="domain" description="Methylated-DNA-[protein]-cysteine S-methyltransferase DNA binding" evidence="10">
    <location>
        <begin position="66"/>
        <end position="150"/>
    </location>
</feature>
<evidence type="ECO:0000259" key="11">
    <source>
        <dbReference type="Pfam" id="PF02870"/>
    </source>
</evidence>
<organism evidence="12 13">
    <name type="scientific">Enterococcus plantarum</name>
    <dbReference type="NCBI Taxonomy" id="1077675"/>
    <lineage>
        <taxon>Bacteria</taxon>
        <taxon>Bacillati</taxon>
        <taxon>Bacillota</taxon>
        <taxon>Bacilli</taxon>
        <taxon>Lactobacillales</taxon>
        <taxon>Enterococcaceae</taxon>
        <taxon>Enterococcus</taxon>
    </lineage>
</organism>
<dbReference type="InterPro" id="IPR023546">
    <property type="entry name" value="MGMT"/>
</dbReference>
<protein>
    <recommendedName>
        <fullName evidence="9">Methylated-DNA--protein-cysteine methyltransferase</fullName>
        <ecNumber evidence="9">2.1.1.63</ecNumber>
    </recommendedName>
    <alternativeName>
        <fullName evidence="9">6-O-methylguanine-DNA methyltransferase</fullName>
        <shortName evidence="9">MGMT</shortName>
    </alternativeName>
    <alternativeName>
        <fullName evidence="9">O-6-methylguanine-DNA-alkyltransferase</fullName>
    </alternativeName>
</protein>
<dbReference type="PANTHER" id="PTHR10815">
    <property type="entry name" value="METHYLATED-DNA--PROTEIN-CYSTEINE METHYLTRANSFERASE"/>
    <property type="match status" value="1"/>
</dbReference>
<proteinExistence type="inferred from homology"/>
<feature type="active site" description="Nucleophile; methyl group acceptor" evidence="9">
    <location>
        <position position="116"/>
    </location>
</feature>
<comment type="caution">
    <text evidence="12">The sequence shown here is derived from an EMBL/GenBank/DDBJ whole genome shotgun (WGS) entry which is preliminary data.</text>
</comment>
<accession>A0A2W3ZD78</accession>
<evidence type="ECO:0000313" key="13">
    <source>
        <dbReference type="Proteomes" id="UP000249828"/>
    </source>
</evidence>
<keyword evidence="6 9" id="KW-0227">DNA damage</keyword>